<proteinExistence type="predicted"/>
<comment type="caution">
    <text evidence="1">The sequence shown here is derived from an EMBL/GenBank/DDBJ whole genome shotgun (WGS) entry which is preliminary data.</text>
</comment>
<organism evidence="1 2">
    <name type="scientific">Neolewinella antarctica</name>
    <dbReference type="NCBI Taxonomy" id="442734"/>
    <lineage>
        <taxon>Bacteria</taxon>
        <taxon>Pseudomonadati</taxon>
        <taxon>Bacteroidota</taxon>
        <taxon>Saprospiria</taxon>
        <taxon>Saprospirales</taxon>
        <taxon>Lewinellaceae</taxon>
        <taxon>Neolewinella</taxon>
    </lineage>
</organism>
<sequence>MIARFIKAGSKNYRPKHQRNFRISFSRKGGFVITAKFTASAWIDPATIPRDPDGKTNHKDWNKLGGHTFFRLFSPRPNQDAVLVGFRSGLERGTFEVCGYLNHSDTGFTTTDGIGTFRAGETVKIPVNYGKDGAHYFFDRPGQRPAKLGVVPIAGFAKLWGIRYNVGVTYGGNTATPKAHSLQASIENN</sequence>
<name>A0ABX0X6G4_9BACT</name>
<dbReference type="Proteomes" id="UP000770785">
    <property type="component" value="Unassembled WGS sequence"/>
</dbReference>
<reference evidence="1 2" key="1">
    <citation type="submission" date="2020-03" db="EMBL/GenBank/DDBJ databases">
        <title>Genomic Encyclopedia of Type Strains, Phase IV (KMG-IV): sequencing the most valuable type-strain genomes for metagenomic binning, comparative biology and taxonomic classification.</title>
        <authorList>
            <person name="Goeker M."/>
        </authorList>
    </citation>
    <scope>NUCLEOTIDE SEQUENCE [LARGE SCALE GENOMIC DNA]</scope>
    <source>
        <strain evidence="1 2">DSM 105096</strain>
    </source>
</reference>
<evidence type="ECO:0000313" key="1">
    <source>
        <dbReference type="EMBL" id="NJC24819.1"/>
    </source>
</evidence>
<accession>A0ABX0X6G4</accession>
<dbReference type="RefSeq" id="WP_168035626.1">
    <property type="nucleotide sequence ID" value="NZ_JAATJH010000001.1"/>
</dbReference>
<dbReference type="EMBL" id="JAATJH010000001">
    <property type="protein sequence ID" value="NJC24819.1"/>
    <property type="molecule type" value="Genomic_DNA"/>
</dbReference>
<evidence type="ECO:0000313" key="2">
    <source>
        <dbReference type="Proteomes" id="UP000770785"/>
    </source>
</evidence>
<gene>
    <name evidence="1" type="ORF">GGR27_000300</name>
</gene>
<keyword evidence="2" id="KW-1185">Reference proteome</keyword>
<protein>
    <submittedName>
        <fullName evidence="1">Uncharacterized protein</fullName>
    </submittedName>
</protein>